<dbReference type="InterPro" id="IPR045941">
    <property type="entry name" value="DUF6361"/>
</dbReference>
<dbReference type="AlphaFoldDB" id="X0T6B7"/>
<name>X0T6B7_9ZZZZ</name>
<accession>X0T6B7</accession>
<dbReference type="EMBL" id="BARS01016607">
    <property type="protein sequence ID" value="GAF88754.1"/>
    <property type="molecule type" value="Genomic_DNA"/>
</dbReference>
<comment type="caution">
    <text evidence="1">The sequence shown here is derived from an EMBL/GenBank/DDBJ whole genome shotgun (WGS) entry which is preliminary data.</text>
</comment>
<dbReference type="Pfam" id="PF19888">
    <property type="entry name" value="DUF6361"/>
    <property type="match status" value="1"/>
</dbReference>
<proteinExistence type="predicted"/>
<feature type="non-terminal residue" evidence="1">
    <location>
        <position position="71"/>
    </location>
</feature>
<evidence type="ECO:0000313" key="1">
    <source>
        <dbReference type="EMBL" id="GAF88754.1"/>
    </source>
</evidence>
<sequence length="71" mass="8648">MVEVISLFKQRDTRDEMGLAQIRDIFAEIFFPGTTTIQTRARYFLFVPWLYRYHEVRKTPSSKFGERMRIR</sequence>
<protein>
    <submittedName>
        <fullName evidence="1">Uncharacterized protein</fullName>
    </submittedName>
</protein>
<organism evidence="1">
    <name type="scientific">marine sediment metagenome</name>
    <dbReference type="NCBI Taxonomy" id="412755"/>
    <lineage>
        <taxon>unclassified sequences</taxon>
        <taxon>metagenomes</taxon>
        <taxon>ecological metagenomes</taxon>
    </lineage>
</organism>
<reference evidence="1" key="1">
    <citation type="journal article" date="2014" name="Front. Microbiol.">
        <title>High frequency of phylogenetically diverse reductive dehalogenase-homologous genes in deep subseafloor sedimentary metagenomes.</title>
        <authorList>
            <person name="Kawai M."/>
            <person name="Futagami T."/>
            <person name="Toyoda A."/>
            <person name="Takaki Y."/>
            <person name="Nishi S."/>
            <person name="Hori S."/>
            <person name="Arai W."/>
            <person name="Tsubouchi T."/>
            <person name="Morono Y."/>
            <person name="Uchiyama I."/>
            <person name="Ito T."/>
            <person name="Fujiyama A."/>
            <person name="Inagaki F."/>
            <person name="Takami H."/>
        </authorList>
    </citation>
    <scope>NUCLEOTIDE SEQUENCE</scope>
    <source>
        <strain evidence="1">Expedition CK06-06</strain>
    </source>
</reference>
<gene>
    <name evidence="1" type="ORF">S01H1_27295</name>
</gene>